<dbReference type="InterPro" id="IPR011991">
    <property type="entry name" value="ArsR-like_HTH"/>
</dbReference>
<gene>
    <name evidence="2" type="ORF">ACFPFO_20440</name>
</gene>
<protein>
    <submittedName>
        <fullName evidence="2">ArsR/SmtB family transcription factor</fullName>
    </submittedName>
</protein>
<evidence type="ECO:0000313" key="3">
    <source>
        <dbReference type="Proteomes" id="UP001595925"/>
    </source>
</evidence>
<evidence type="ECO:0000313" key="2">
    <source>
        <dbReference type="EMBL" id="MFC4990069.1"/>
    </source>
</evidence>
<dbReference type="SUPFAM" id="SSF46785">
    <property type="entry name" value="Winged helix' DNA-binding domain"/>
    <property type="match status" value="1"/>
</dbReference>
<feature type="domain" description="HTH arsR-type" evidence="1">
    <location>
        <begin position="7"/>
        <end position="87"/>
    </location>
</feature>
<proteinExistence type="predicted"/>
<organism evidence="2 3">
    <name type="scientific">Saliphagus infecundisoli</name>
    <dbReference type="NCBI Taxonomy" id="1849069"/>
    <lineage>
        <taxon>Archaea</taxon>
        <taxon>Methanobacteriati</taxon>
        <taxon>Methanobacteriota</taxon>
        <taxon>Stenosarchaea group</taxon>
        <taxon>Halobacteria</taxon>
        <taxon>Halobacteriales</taxon>
        <taxon>Natrialbaceae</taxon>
        <taxon>Saliphagus</taxon>
    </lineage>
</organism>
<keyword evidence="3" id="KW-1185">Reference proteome</keyword>
<dbReference type="Proteomes" id="UP001595925">
    <property type="component" value="Unassembled WGS sequence"/>
</dbReference>
<dbReference type="Gene3D" id="1.10.10.10">
    <property type="entry name" value="Winged helix-like DNA-binding domain superfamily/Winged helix DNA-binding domain"/>
    <property type="match status" value="1"/>
</dbReference>
<name>A0ABD5QM05_9EURY</name>
<dbReference type="Pfam" id="PF12840">
    <property type="entry name" value="HTH_20"/>
    <property type="match status" value="1"/>
</dbReference>
<dbReference type="InterPro" id="IPR036390">
    <property type="entry name" value="WH_DNA-bd_sf"/>
</dbReference>
<dbReference type="AlphaFoldDB" id="A0ABD5QM05"/>
<evidence type="ECO:0000259" key="1">
    <source>
        <dbReference type="SMART" id="SM00418"/>
    </source>
</evidence>
<accession>A0ABD5QM05</accession>
<sequence length="109" mass="12638">MSYDPTDVFALLDDEHARSILAAVSEGPMTAKELSERCDSSLSTVYRRTEKLERCDLIETRREYDEQGDHRRIFTARLQRLSIELDDGSYDLTLSTRTGSREFTDPWND</sequence>
<dbReference type="EMBL" id="JBHSJG010000060">
    <property type="protein sequence ID" value="MFC4990069.1"/>
    <property type="molecule type" value="Genomic_DNA"/>
</dbReference>
<reference evidence="2 3" key="1">
    <citation type="journal article" date="2019" name="Int. J. Syst. Evol. Microbiol.">
        <title>The Global Catalogue of Microorganisms (GCM) 10K type strain sequencing project: providing services to taxonomists for standard genome sequencing and annotation.</title>
        <authorList>
            <consortium name="The Broad Institute Genomics Platform"/>
            <consortium name="The Broad Institute Genome Sequencing Center for Infectious Disease"/>
            <person name="Wu L."/>
            <person name="Ma J."/>
        </authorList>
    </citation>
    <scope>NUCLEOTIDE SEQUENCE [LARGE SCALE GENOMIC DNA]</scope>
    <source>
        <strain evidence="2 3">CGMCC 1.15824</strain>
    </source>
</reference>
<dbReference type="CDD" id="cd00090">
    <property type="entry name" value="HTH_ARSR"/>
    <property type="match status" value="1"/>
</dbReference>
<dbReference type="SMART" id="SM00418">
    <property type="entry name" value="HTH_ARSR"/>
    <property type="match status" value="1"/>
</dbReference>
<dbReference type="InterPro" id="IPR001845">
    <property type="entry name" value="HTH_ArsR_DNA-bd_dom"/>
</dbReference>
<dbReference type="InterPro" id="IPR036388">
    <property type="entry name" value="WH-like_DNA-bd_sf"/>
</dbReference>
<dbReference type="RefSeq" id="WP_224830167.1">
    <property type="nucleotide sequence ID" value="NZ_JAIVEF010000041.1"/>
</dbReference>
<comment type="caution">
    <text evidence="2">The sequence shown here is derived from an EMBL/GenBank/DDBJ whole genome shotgun (WGS) entry which is preliminary data.</text>
</comment>